<protein>
    <submittedName>
        <fullName evidence="1">Uncharacterized protein</fullName>
    </submittedName>
</protein>
<dbReference type="RefSeq" id="WP_056029438.1">
    <property type="nucleotide sequence ID" value="NZ_CP016808.1"/>
</dbReference>
<gene>
    <name evidence="1" type="ORF">BBD42_20325</name>
</gene>
<reference evidence="1" key="1">
    <citation type="submission" date="2016-08" db="EMBL/GenBank/DDBJ databases">
        <title>Complete Genome Seqeunce of Paenibacillus sp. BIHB 4019 from tea rhizoplane.</title>
        <authorList>
            <person name="Thakur R."/>
            <person name="Swarnkar M.K."/>
            <person name="Gulati A."/>
        </authorList>
    </citation>
    <scope>NUCLEOTIDE SEQUENCE [LARGE SCALE GENOMIC DNA]</scope>
    <source>
        <strain evidence="1">BIHB4019</strain>
    </source>
</reference>
<name>A0A1B2DLF8_9BACL</name>
<dbReference type="AlphaFoldDB" id="A0A1B2DLF8"/>
<dbReference type="EMBL" id="CP016808">
    <property type="protein sequence ID" value="ANY68560.1"/>
    <property type="molecule type" value="Genomic_DNA"/>
</dbReference>
<accession>A0A1B2DLF8</accession>
<proteinExistence type="predicted"/>
<evidence type="ECO:0000313" key="1">
    <source>
        <dbReference type="EMBL" id="ANY68560.1"/>
    </source>
</evidence>
<organism evidence="1">
    <name type="scientific">Paenibacillus sp. BIHB 4019</name>
    <dbReference type="NCBI Taxonomy" id="1870819"/>
    <lineage>
        <taxon>Bacteria</taxon>
        <taxon>Bacillati</taxon>
        <taxon>Bacillota</taxon>
        <taxon>Bacilli</taxon>
        <taxon>Bacillales</taxon>
        <taxon>Paenibacillaceae</taxon>
        <taxon>Paenibacillus</taxon>
    </lineage>
</organism>
<sequence length="70" mass="7977">MRVQTFKVYVITSADIRRFILIEIVIGMLTYNVGLKLLHNAILAGTLSFAGTESIKRSLRLIRRKGENKK</sequence>